<dbReference type="GO" id="GO:0004575">
    <property type="term" value="F:sucrose alpha-glucosidase activity"/>
    <property type="evidence" value="ECO:0007669"/>
    <property type="project" value="TreeGrafter"/>
</dbReference>
<proteinExistence type="inferred from homology"/>
<dbReference type="Pfam" id="PF12899">
    <property type="entry name" value="Glyco_hydro_100"/>
    <property type="match status" value="1"/>
</dbReference>
<organism evidence="7 8">
    <name type="scientific">Candidatus Falkowbacteria bacterium RIFOXYD2_FULL_34_120</name>
    <dbReference type="NCBI Taxonomy" id="1798007"/>
    <lineage>
        <taxon>Bacteria</taxon>
        <taxon>Candidatus Falkowiibacteriota</taxon>
    </lineage>
</organism>
<keyword evidence="5" id="KW-0119">Carbohydrate metabolism</keyword>
<dbReference type="GO" id="GO:0033926">
    <property type="term" value="F:endo-alpha-N-acetylgalactosaminidase activity"/>
    <property type="evidence" value="ECO:0007669"/>
    <property type="project" value="InterPro"/>
</dbReference>
<keyword evidence="4" id="KW-0378">Hydrolase</keyword>
<dbReference type="GO" id="GO:0005987">
    <property type="term" value="P:sucrose catabolic process"/>
    <property type="evidence" value="ECO:0007669"/>
    <property type="project" value="TreeGrafter"/>
</dbReference>
<evidence type="ECO:0000256" key="3">
    <source>
        <dbReference type="ARBA" id="ARBA00012758"/>
    </source>
</evidence>
<accession>A0A1F5TQZ2</accession>
<dbReference type="InterPro" id="IPR008928">
    <property type="entry name" value="6-hairpin_glycosidase_sf"/>
</dbReference>
<keyword evidence="6" id="KW-0326">Glycosidase</keyword>
<dbReference type="PANTHER" id="PTHR31916">
    <property type="match status" value="1"/>
</dbReference>
<dbReference type="EMBL" id="MFGO01000012">
    <property type="protein sequence ID" value="OGF41217.1"/>
    <property type="molecule type" value="Genomic_DNA"/>
</dbReference>
<comment type="catalytic activity">
    <reaction evidence="1">
        <text>Hydrolysis of terminal non-reducing beta-D-fructofuranoside residues in beta-D-fructofuranosides.</text>
        <dbReference type="EC" id="3.2.1.26"/>
    </reaction>
</comment>
<dbReference type="Gene3D" id="1.50.10.10">
    <property type="match status" value="1"/>
</dbReference>
<gene>
    <name evidence="7" type="ORF">A2531_00875</name>
</gene>
<comment type="caution">
    <text evidence="7">The sequence shown here is derived from an EMBL/GenBank/DDBJ whole genome shotgun (WGS) entry which is preliminary data.</text>
</comment>
<comment type="similarity">
    <text evidence="2">Belongs to the glycosyl hydrolase 100 family.</text>
</comment>
<dbReference type="Proteomes" id="UP000177579">
    <property type="component" value="Unassembled WGS sequence"/>
</dbReference>
<evidence type="ECO:0000256" key="4">
    <source>
        <dbReference type="ARBA" id="ARBA00022801"/>
    </source>
</evidence>
<name>A0A1F5TQZ2_9BACT</name>
<evidence type="ECO:0000256" key="1">
    <source>
        <dbReference type="ARBA" id="ARBA00000094"/>
    </source>
</evidence>
<evidence type="ECO:0000313" key="8">
    <source>
        <dbReference type="Proteomes" id="UP000177579"/>
    </source>
</evidence>
<dbReference type="AlphaFoldDB" id="A0A1F5TQZ2"/>
<dbReference type="EC" id="3.2.1.26" evidence="3"/>
<evidence type="ECO:0000256" key="6">
    <source>
        <dbReference type="ARBA" id="ARBA00023295"/>
    </source>
</evidence>
<evidence type="ECO:0000313" key="7">
    <source>
        <dbReference type="EMBL" id="OGF41217.1"/>
    </source>
</evidence>
<dbReference type="InterPro" id="IPR012341">
    <property type="entry name" value="6hp_glycosidase-like_sf"/>
</dbReference>
<protein>
    <recommendedName>
        <fullName evidence="3">beta-fructofuranosidase</fullName>
        <ecNumber evidence="3">3.2.1.26</ecNumber>
    </recommendedName>
</protein>
<evidence type="ECO:0000256" key="2">
    <source>
        <dbReference type="ARBA" id="ARBA00007671"/>
    </source>
</evidence>
<evidence type="ECO:0000256" key="5">
    <source>
        <dbReference type="ARBA" id="ARBA00023277"/>
    </source>
</evidence>
<dbReference type="InterPro" id="IPR024746">
    <property type="entry name" value="Glyco_hydro_100"/>
</dbReference>
<sequence length="397" mass="46079">MFDTKQNLIKKCYQKSIELLIANSNQYGIKACADSKRAIDKRYDYIFGRDACICSLGMIASRNKKLLRIAKDSLETLGTHQTSKGQIPFSTQPAIGKNIFWYLGSIDSTLWWLIALDFYNKYSLDSTLYEKYEIKIKKALRWLSFQDQNDCGMLEQGEASGWADNMPDNGRVLYTNVLWSMVLSLYGYSRKRELVLDGLNNLFLPHTADLNRSKYILREIHRLKELRIIQEQTENMPYYLHYVGHKYAGSHCDVYGNLLAILFGVANQARSQAIIRYMRNNGVNKKFPVQVLFPPIKEKDEEWQDYMEEENKPWHYHNGGIWPYVGAFWVMALAKAGKKDLAQEEFVNLAKVNKVNDWGFNEWFHGKSGKPMGMDKQSWNAGTFLLAYHYLKGEVDI</sequence>
<dbReference type="SUPFAM" id="SSF48208">
    <property type="entry name" value="Six-hairpin glycosidases"/>
    <property type="match status" value="1"/>
</dbReference>
<dbReference type="PANTHER" id="PTHR31916:SF28">
    <property type="entry name" value="NEUTRAL_ALKALINE INVERTASE 3, CHLOROPLASTIC"/>
    <property type="match status" value="1"/>
</dbReference>
<reference evidence="7 8" key="1">
    <citation type="journal article" date="2016" name="Nat. Commun.">
        <title>Thousands of microbial genomes shed light on interconnected biogeochemical processes in an aquifer system.</title>
        <authorList>
            <person name="Anantharaman K."/>
            <person name="Brown C.T."/>
            <person name="Hug L.A."/>
            <person name="Sharon I."/>
            <person name="Castelle C.J."/>
            <person name="Probst A.J."/>
            <person name="Thomas B.C."/>
            <person name="Singh A."/>
            <person name="Wilkins M.J."/>
            <person name="Karaoz U."/>
            <person name="Brodie E.L."/>
            <person name="Williams K.H."/>
            <person name="Hubbard S.S."/>
            <person name="Banfield J.F."/>
        </authorList>
    </citation>
    <scope>NUCLEOTIDE SEQUENCE [LARGE SCALE GENOMIC DNA]</scope>
</reference>